<feature type="chain" id="PRO_5042662050" evidence="2">
    <location>
        <begin position="24"/>
        <end position="485"/>
    </location>
</feature>
<organism evidence="3 4">
    <name type="scientific">Rubellicoccus peritrichatus</name>
    <dbReference type="NCBI Taxonomy" id="3080537"/>
    <lineage>
        <taxon>Bacteria</taxon>
        <taxon>Pseudomonadati</taxon>
        <taxon>Verrucomicrobiota</taxon>
        <taxon>Opitutia</taxon>
        <taxon>Puniceicoccales</taxon>
        <taxon>Cerasicoccaceae</taxon>
        <taxon>Rubellicoccus</taxon>
    </lineage>
</organism>
<dbReference type="PANTHER" id="PTHR37944">
    <property type="entry name" value="PORIN B"/>
    <property type="match status" value="1"/>
</dbReference>
<protein>
    <submittedName>
        <fullName evidence="3">Carbohydrate porin</fullName>
    </submittedName>
</protein>
<dbReference type="GO" id="GO:0015288">
    <property type="term" value="F:porin activity"/>
    <property type="evidence" value="ECO:0007669"/>
    <property type="project" value="InterPro"/>
</dbReference>
<dbReference type="KEGG" id="puo:RZN69_05570"/>
<dbReference type="EMBL" id="CP136920">
    <property type="protein sequence ID" value="WOO42551.1"/>
    <property type="molecule type" value="Genomic_DNA"/>
</dbReference>
<gene>
    <name evidence="3" type="ORF">RZN69_05570</name>
</gene>
<accession>A0AAQ3LBV7</accession>
<dbReference type="RefSeq" id="WP_317835074.1">
    <property type="nucleotide sequence ID" value="NZ_CP136920.1"/>
</dbReference>
<name>A0AAQ3LBV7_9BACT</name>
<evidence type="ECO:0000313" key="3">
    <source>
        <dbReference type="EMBL" id="WOO42551.1"/>
    </source>
</evidence>
<dbReference type="InterPro" id="IPR007049">
    <property type="entry name" value="Carb-sel_porin_OprB"/>
</dbReference>
<proteinExistence type="inferred from homology"/>
<evidence type="ECO:0000256" key="2">
    <source>
        <dbReference type="RuleBase" id="RU363072"/>
    </source>
</evidence>
<dbReference type="InterPro" id="IPR038673">
    <property type="entry name" value="OprB_sf"/>
</dbReference>
<keyword evidence="4" id="KW-1185">Reference proteome</keyword>
<feature type="signal peptide" evidence="2">
    <location>
        <begin position="1"/>
        <end position="23"/>
    </location>
</feature>
<dbReference type="Gene3D" id="2.40.160.180">
    <property type="entry name" value="Carbohydrate-selective porin OprB"/>
    <property type="match status" value="1"/>
</dbReference>
<keyword evidence="2" id="KW-0732">Signal</keyword>
<evidence type="ECO:0000256" key="1">
    <source>
        <dbReference type="ARBA" id="ARBA00008769"/>
    </source>
</evidence>
<dbReference type="GO" id="GO:0008643">
    <property type="term" value="P:carbohydrate transport"/>
    <property type="evidence" value="ECO:0007669"/>
    <property type="project" value="InterPro"/>
</dbReference>
<dbReference type="Proteomes" id="UP001304300">
    <property type="component" value="Chromosome"/>
</dbReference>
<dbReference type="PANTHER" id="PTHR37944:SF1">
    <property type="entry name" value="PORIN B"/>
    <property type="match status" value="1"/>
</dbReference>
<comment type="similarity">
    <text evidence="1 2">Belongs to the OprB family.</text>
</comment>
<reference evidence="3 4" key="1">
    <citation type="submission" date="2023-10" db="EMBL/GenBank/DDBJ databases">
        <title>Rubellicoccus peritrichatus gen. nov., sp. nov., isolated from an algae of coral reef tank.</title>
        <authorList>
            <person name="Luo J."/>
        </authorList>
    </citation>
    <scope>NUCLEOTIDE SEQUENCE [LARGE SCALE GENOMIC DNA]</scope>
    <source>
        <strain evidence="3 4">CR14</strain>
    </source>
</reference>
<dbReference type="Pfam" id="PF04966">
    <property type="entry name" value="OprB"/>
    <property type="match status" value="1"/>
</dbReference>
<dbReference type="GO" id="GO:0016020">
    <property type="term" value="C:membrane"/>
    <property type="evidence" value="ECO:0007669"/>
    <property type="project" value="InterPro"/>
</dbReference>
<dbReference type="AlphaFoldDB" id="A0AAQ3LBV7"/>
<evidence type="ECO:0000313" key="4">
    <source>
        <dbReference type="Proteomes" id="UP001304300"/>
    </source>
</evidence>
<dbReference type="InterPro" id="IPR052932">
    <property type="entry name" value="OprB_Porin"/>
</dbReference>
<sequence length="485" mass="53753">MFQLSNRFLAVSIISLFPVTIFAADQFHSALEPKLSRYSAKYFQSEQARADLDQEFWQSLADRQYFLGDPWNYRQALAEEGFAVTLTYVTNIAGNPVGGVSRGFTETDSTGLSVAVDFEKLAGLEGLTGFVSTAYRQGTSLSLRRIHNTISVQQVYGGQTFHLVNMYLRQKFFDDQFMLKVGRIAQFDDFSHDFSFGYYMNNAFDGQPVGFFFQGPFTAYPVTTWGAIGKWGMPLDDHQGVYAFLGVYGADSEIGNNEFKGADFSFSFNQGANIMAEIGYKRNWGKEDRHTDGLSTKVGVGGWWFTGDFKVATLAPGSSTTKSGIGGFYYLAHQGLYRENNKTEGGSRVEEDNAETYWGTSGGDVHNEQQGLFVWTSGQFAGGSTSIMDVFVSGGTYYRGLIPGRNKDVLALGYYHAFFSDQLADSQRANGIPAQDHESAIELGYRYYVTDYFYVQPNIQGIFNPGGAGLIDDALVLGAQIEVDF</sequence>